<dbReference type="EMBL" id="PGTM01000798">
    <property type="protein sequence ID" value="PJF33712.1"/>
    <property type="molecule type" value="Genomic_DNA"/>
</dbReference>
<feature type="non-terminal residue" evidence="2">
    <location>
        <position position="1"/>
    </location>
</feature>
<comment type="caution">
    <text evidence="2">The sequence shown here is derived from an EMBL/GenBank/DDBJ whole genome shotgun (WGS) entry which is preliminary data.</text>
</comment>
<evidence type="ECO:0000256" key="1">
    <source>
        <dbReference type="SAM" id="Coils"/>
    </source>
</evidence>
<evidence type="ECO:0000313" key="2">
    <source>
        <dbReference type="EMBL" id="PJF33712.1"/>
    </source>
</evidence>
<sequence length="117" mass="13053">QAETLQRDLAIEHERLAAAAQRSEEMERHLMTLAEQYQAALHERDRVVAMLTQLAQEIATIQDELARADYECGVEEQARAALAAELQAAQERALQAARAEATVVSQIEQLSTQQARL</sequence>
<reference evidence="2 3" key="1">
    <citation type="submission" date="2017-11" db="EMBL/GenBank/DDBJ databases">
        <title>Evolution of Phototrophy in the Chloroflexi Phylum Driven by Horizontal Gene Transfer.</title>
        <authorList>
            <person name="Ward L.M."/>
            <person name="Hemp J."/>
            <person name="Shih P.M."/>
            <person name="Mcglynn S.E."/>
            <person name="Fischer W."/>
        </authorList>
    </citation>
    <scope>NUCLEOTIDE SEQUENCE [LARGE SCALE GENOMIC DNA]</scope>
    <source>
        <strain evidence="2">JP3_13</strain>
    </source>
</reference>
<accession>A0A2M8P839</accession>
<feature type="non-terminal residue" evidence="2">
    <location>
        <position position="117"/>
    </location>
</feature>
<dbReference type="Proteomes" id="UP000229681">
    <property type="component" value="Unassembled WGS sequence"/>
</dbReference>
<protein>
    <submittedName>
        <fullName evidence="2">Uncharacterized protein</fullName>
    </submittedName>
</protein>
<proteinExistence type="predicted"/>
<name>A0A2M8P839_9CHLR</name>
<evidence type="ECO:0000313" key="3">
    <source>
        <dbReference type="Proteomes" id="UP000229681"/>
    </source>
</evidence>
<gene>
    <name evidence="2" type="ORF">CUN49_17925</name>
</gene>
<feature type="coiled-coil region" evidence="1">
    <location>
        <begin position="16"/>
        <end position="99"/>
    </location>
</feature>
<dbReference type="AlphaFoldDB" id="A0A2M8P839"/>
<organism evidence="2 3">
    <name type="scientific">Candidatus Thermofonsia Clade 1 bacterium</name>
    <dbReference type="NCBI Taxonomy" id="2364210"/>
    <lineage>
        <taxon>Bacteria</taxon>
        <taxon>Bacillati</taxon>
        <taxon>Chloroflexota</taxon>
        <taxon>Candidatus Thermofontia</taxon>
        <taxon>Candidatus Thermofonsia Clade 1</taxon>
    </lineage>
</organism>
<keyword evidence="1" id="KW-0175">Coiled coil</keyword>